<dbReference type="SUPFAM" id="SSF55486">
    <property type="entry name" value="Metalloproteases ('zincins'), catalytic domain"/>
    <property type="match status" value="1"/>
</dbReference>
<dbReference type="AlphaFoldDB" id="A0A1N7QUP0"/>
<dbReference type="InterPro" id="IPR022385">
    <property type="entry name" value="Rhs_assc_core"/>
</dbReference>
<dbReference type="PANTHER" id="PTHR32305:SF15">
    <property type="entry name" value="PROTEIN RHSA-RELATED"/>
    <property type="match status" value="1"/>
</dbReference>
<proteinExistence type="predicted"/>
<evidence type="ECO:0000313" key="1">
    <source>
        <dbReference type="EMBL" id="SIT26187.1"/>
    </source>
</evidence>
<dbReference type="STRING" id="373672.SAMN05421785_11787"/>
<gene>
    <name evidence="1" type="ORF">SAMN05421785_11787</name>
</gene>
<dbReference type="Proteomes" id="UP000185781">
    <property type="component" value="Unassembled WGS sequence"/>
</dbReference>
<feature type="non-terminal residue" evidence="1">
    <location>
        <position position="1"/>
    </location>
</feature>
<dbReference type="InterPro" id="IPR050708">
    <property type="entry name" value="T6SS_VgrG/RHS"/>
</dbReference>
<dbReference type="Gene3D" id="2.180.10.10">
    <property type="entry name" value="RHS repeat-associated core"/>
    <property type="match status" value="1"/>
</dbReference>
<evidence type="ECO:0000313" key="2">
    <source>
        <dbReference type="Proteomes" id="UP000185781"/>
    </source>
</evidence>
<protein>
    <submittedName>
        <fullName evidence="1">RHS repeat-associated core domain-containing protein</fullName>
    </submittedName>
</protein>
<sequence>NSELQFLPTSEGFYDYIKNQYIYQYKDHLGNTRVSFGKNSAGVLEIVDANDYYPFGMNHLKSGNSFFGASSYKNYKYNGKELQETGMYDYGARFYMADIGRWGVIDNYSENYFPISPYTYVANNPTKFIDINGEWIYINDQNGTQYRYHNGSTQHQIDGKWTNVDANTKLSNFVVDIVAGLSHLDKNTSIGNEMIEYFDQAQGKDGKVRDLYFNYTSGGSQIKYGISNIIELNTSSTKGVWTTSGNASAYSPLYTTIAHEMGHIYENYALGVTSQIDTRFGPNSTTAEIYGTHVENIVRAESGLPLRTNYGSVCLGSTCIPNKDGRLIDNAGNSIYYNSNGSQISPIPSVQSVLNVNSTILQNKYNYNGAAAYYNLRKIKNRTR</sequence>
<name>A0A1N7QUP0_9FLAO</name>
<organism evidence="1 2">
    <name type="scientific">Chryseobacterium gambrini</name>
    <dbReference type="NCBI Taxonomy" id="373672"/>
    <lineage>
        <taxon>Bacteria</taxon>
        <taxon>Pseudomonadati</taxon>
        <taxon>Bacteroidota</taxon>
        <taxon>Flavobacteriia</taxon>
        <taxon>Flavobacteriales</taxon>
        <taxon>Weeksellaceae</taxon>
        <taxon>Chryseobacterium group</taxon>
        <taxon>Chryseobacterium</taxon>
    </lineage>
</organism>
<dbReference type="NCBIfam" id="TIGR03696">
    <property type="entry name" value="Rhs_assc_core"/>
    <property type="match status" value="1"/>
</dbReference>
<dbReference type="PANTHER" id="PTHR32305">
    <property type="match status" value="1"/>
</dbReference>
<accession>A0A1N7QUP0</accession>
<dbReference type="EMBL" id="FTOV01000017">
    <property type="protein sequence ID" value="SIT26187.1"/>
    <property type="molecule type" value="Genomic_DNA"/>
</dbReference>
<dbReference type="RefSeq" id="WP_276526266.1">
    <property type="nucleotide sequence ID" value="NZ_FTOV01000017.1"/>
</dbReference>
<reference evidence="1 2" key="1">
    <citation type="submission" date="2017-01" db="EMBL/GenBank/DDBJ databases">
        <authorList>
            <person name="Mah S.A."/>
            <person name="Swanson W.J."/>
            <person name="Moy G.W."/>
            <person name="Vacquier V.D."/>
        </authorList>
    </citation>
    <scope>NUCLEOTIDE SEQUENCE [LARGE SCALE GENOMIC DNA]</scope>
    <source>
        <strain evidence="1 2">DSM 18014</strain>
    </source>
</reference>